<protein>
    <submittedName>
        <fullName evidence="1">XRE family transcriptional regulator</fullName>
    </submittedName>
</protein>
<dbReference type="RefSeq" id="WP_096920674.1">
    <property type="nucleotide sequence ID" value="NZ_CP029487.1"/>
</dbReference>
<dbReference type="InterPro" id="IPR001387">
    <property type="entry name" value="Cro/C1-type_HTH"/>
</dbReference>
<dbReference type="EMBL" id="CP029487">
    <property type="protein sequence ID" value="QCT71116.1"/>
    <property type="molecule type" value="Genomic_DNA"/>
</dbReference>
<name>A0A4V1GLV6_EUBML</name>
<gene>
    <name evidence="1" type="ORF">CPZ25_007180</name>
</gene>
<dbReference type="AlphaFoldDB" id="A0A4V1GLV6"/>
<proteinExistence type="predicted"/>
<dbReference type="KEGG" id="emt:CPZ25_007180"/>
<organism evidence="1 2">
    <name type="scientific">Eubacterium maltosivorans</name>
    <dbReference type="NCBI Taxonomy" id="2041044"/>
    <lineage>
        <taxon>Bacteria</taxon>
        <taxon>Bacillati</taxon>
        <taxon>Bacillota</taxon>
        <taxon>Clostridia</taxon>
        <taxon>Eubacteriales</taxon>
        <taxon>Eubacteriaceae</taxon>
        <taxon>Eubacterium</taxon>
    </lineage>
</organism>
<accession>A0A4V1GLV6</accession>
<sequence>MNDTGANIYRIARENAKITREKASELLDISYKQLSNYENYCKAIGLGMPPDKMVMSMAVVYQAPWLMISHLLENNEIIRLIFQDCKVVDDLALSILLEQKEMDDVLRAIPDMIEALRDGKLDHEDEAVTNNFIKESLEAAFVLISGAFSQKIEKHPLVTGAILNT</sequence>
<keyword evidence="2" id="KW-1185">Reference proteome</keyword>
<evidence type="ECO:0000313" key="1">
    <source>
        <dbReference type="EMBL" id="QCT71116.1"/>
    </source>
</evidence>
<reference evidence="1 2" key="1">
    <citation type="submission" date="2018-05" db="EMBL/GenBank/DDBJ databases">
        <title>Genome comparison of Eubacterium sp.</title>
        <authorList>
            <person name="Feng Y."/>
            <person name="Sanchez-Andrea I."/>
            <person name="Stams A.J.M."/>
            <person name="De Vos W.M."/>
        </authorList>
    </citation>
    <scope>NUCLEOTIDE SEQUENCE [LARGE SCALE GENOMIC DNA]</scope>
    <source>
        <strain evidence="1 2">YI</strain>
    </source>
</reference>
<evidence type="ECO:0000313" key="2">
    <source>
        <dbReference type="Proteomes" id="UP000218387"/>
    </source>
</evidence>
<dbReference type="Proteomes" id="UP000218387">
    <property type="component" value="Chromosome"/>
</dbReference>
<dbReference type="CDD" id="cd00093">
    <property type="entry name" value="HTH_XRE"/>
    <property type="match status" value="1"/>
</dbReference>